<accession>A0ABD0YFM0</accession>
<dbReference type="InterPro" id="IPR031941">
    <property type="entry name" value="DUF4773"/>
</dbReference>
<reference evidence="2 3" key="1">
    <citation type="submission" date="2024-07" db="EMBL/GenBank/DDBJ databases">
        <title>Chromosome-level genome assembly of the water stick insect Ranatra chinensis (Heteroptera: Nepidae).</title>
        <authorList>
            <person name="Liu X."/>
        </authorList>
    </citation>
    <scope>NUCLEOTIDE SEQUENCE [LARGE SCALE GENOMIC DNA]</scope>
    <source>
        <strain evidence="2">Cailab_2021Rc</strain>
        <tissue evidence="2">Muscle</tissue>
    </source>
</reference>
<gene>
    <name evidence="2" type="ORF">AAG570_013034</name>
</gene>
<comment type="caution">
    <text evidence="2">The sequence shown here is derived from an EMBL/GenBank/DDBJ whole genome shotgun (WGS) entry which is preliminary data.</text>
</comment>
<protein>
    <recommendedName>
        <fullName evidence="1">DUF4773 domain-containing protein</fullName>
    </recommendedName>
</protein>
<dbReference type="Proteomes" id="UP001558652">
    <property type="component" value="Unassembled WGS sequence"/>
</dbReference>
<dbReference type="EMBL" id="JBFDAA010000008">
    <property type="protein sequence ID" value="KAL1130095.1"/>
    <property type="molecule type" value="Genomic_DNA"/>
</dbReference>
<proteinExistence type="predicted"/>
<sequence>MAFRTDSNPAVQTESYEPASFIYTTPRPVSPYSPELSRGIPTTGLTMANMRAEFWLFALAAAVAVCPTEGLESVPMVTTPPELVPRSILSGMFNNMGEIWSEAGEKFTSTINDAQGFIEKIPGVSIVSGPVKQALGFADKLKDMNKCSCSGFNCKCCTTISQKDPENGLCFVIEFVPTAMELRYNLTLYSKSLIGRSLSGQNPPALCAPIPPMPAVTACVKAYNLSVNPDAGVVEGCFSTQVKAVGRTVASVYLYCAEVGRNGILLHPAPAPPEGTGILNLNVASIPFLNNTITIPNLLG</sequence>
<keyword evidence="3" id="KW-1185">Reference proteome</keyword>
<evidence type="ECO:0000313" key="2">
    <source>
        <dbReference type="EMBL" id="KAL1130095.1"/>
    </source>
</evidence>
<dbReference type="PANTHER" id="PTHR36299">
    <property type="entry name" value="AGAP008005-PA"/>
    <property type="match status" value="1"/>
</dbReference>
<dbReference type="PANTHER" id="PTHR36299:SF2">
    <property type="entry name" value="DUF4773 DOMAIN-CONTAINING PROTEIN"/>
    <property type="match status" value="1"/>
</dbReference>
<dbReference type="AlphaFoldDB" id="A0ABD0YFM0"/>
<evidence type="ECO:0000313" key="3">
    <source>
        <dbReference type="Proteomes" id="UP001558652"/>
    </source>
</evidence>
<organism evidence="2 3">
    <name type="scientific">Ranatra chinensis</name>
    <dbReference type="NCBI Taxonomy" id="642074"/>
    <lineage>
        <taxon>Eukaryota</taxon>
        <taxon>Metazoa</taxon>
        <taxon>Ecdysozoa</taxon>
        <taxon>Arthropoda</taxon>
        <taxon>Hexapoda</taxon>
        <taxon>Insecta</taxon>
        <taxon>Pterygota</taxon>
        <taxon>Neoptera</taxon>
        <taxon>Paraneoptera</taxon>
        <taxon>Hemiptera</taxon>
        <taxon>Heteroptera</taxon>
        <taxon>Panheteroptera</taxon>
        <taxon>Nepomorpha</taxon>
        <taxon>Nepidae</taxon>
        <taxon>Ranatrinae</taxon>
        <taxon>Ranatra</taxon>
    </lineage>
</organism>
<evidence type="ECO:0000259" key="1">
    <source>
        <dbReference type="Pfam" id="PF15998"/>
    </source>
</evidence>
<name>A0ABD0YFM0_9HEMI</name>
<feature type="domain" description="DUF4773" evidence="1">
    <location>
        <begin position="146"/>
        <end position="263"/>
    </location>
</feature>
<dbReference type="Pfam" id="PF15998">
    <property type="entry name" value="DUF4773"/>
    <property type="match status" value="1"/>
</dbReference>